<dbReference type="Proteomes" id="UP000292958">
    <property type="component" value="Unassembled WGS sequence"/>
</dbReference>
<dbReference type="AlphaFoldDB" id="A0A4Q7YEU4"/>
<organism evidence="2 3">
    <name type="scientific">Edaphobacter modestus</name>
    <dbReference type="NCBI Taxonomy" id="388466"/>
    <lineage>
        <taxon>Bacteria</taxon>
        <taxon>Pseudomonadati</taxon>
        <taxon>Acidobacteriota</taxon>
        <taxon>Terriglobia</taxon>
        <taxon>Terriglobales</taxon>
        <taxon>Acidobacteriaceae</taxon>
        <taxon>Edaphobacter</taxon>
    </lineage>
</organism>
<dbReference type="InterPro" id="IPR011051">
    <property type="entry name" value="RmlC_Cupin_sf"/>
</dbReference>
<dbReference type="PANTHER" id="PTHR36156">
    <property type="entry name" value="SLR2101 PROTEIN"/>
    <property type="match status" value="1"/>
</dbReference>
<dbReference type="PANTHER" id="PTHR36156:SF2">
    <property type="entry name" value="CUPIN TYPE-2 DOMAIN-CONTAINING PROTEIN"/>
    <property type="match status" value="1"/>
</dbReference>
<sequence length="199" mass="21395">MAMNVRRIVTGHNASGKAVIKTDEQIAAVPRIAAGISGAEIWSTDQMPIDNSAAADAAQRAGFVKHTNYVGDGGGTTFRINEWAPGHARFTHRTETLDYAIVLSGEIDCELENGEAVHLKSGDVMVQRGTIHTWVNRGSVPAVTAFILIDAKPVEVNGTEMRTVFPTLPRGDSQKNAKVFTSCMSIALTAYDARLTLLD</sequence>
<comment type="caution">
    <text evidence="2">The sequence shown here is derived from an EMBL/GenBank/DDBJ whole genome shotgun (WGS) entry which is preliminary data.</text>
</comment>
<dbReference type="SUPFAM" id="SSF51182">
    <property type="entry name" value="RmlC-like cupins"/>
    <property type="match status" value="1"/>
</dbReference>
<dbReference type="CDD" id="cd02231">
    <property type="entry name" value="cupin_BLL6423-like"/>
    <property type="match status" value="1"/>
</dbReference>
<dbReference type="Pfam" id="PF07883">
    <property type="entry name" value="Cupin_2"/>
    <property type="match status" value="1"/>
</dbReference>
<accession>A0A4Q7YEU4</accession>
<reference evidence="2 3" key="1">
    <citation type="submission" date="2019-02" db="EMBL/GenBank/DDBJ databases">
        <title>Genomic Encyclopedia of Archaeal and Bacterial Type Strains, Phase II (KMG-II): from individual species to whole genera.</title>
        <authorList>
            <person name="Goeker M."/>
        </authorList>
    </citation>
    <scope>NUCLEOTIDE SEQUENCE [LARGE SCALE GENOMIC DNA]</scope>
    <source>
        <strain evidence="2 3">DSM 18101</strain>
    </source>
</reference>
<dbReference type="RefSeq" id="WP_165420369.1">
    <property type="nucleotide sequence ID" value="NZ_SHKW01000003.1"/>
</dbReference>
<gene>
    <name evidence="2" type="ORF">BDD14_6030</name>
</gene>
<dbReference type="Gene3D" id="2.60.120.10">
    <property type="entry name" value="Jelly Rolls"/>
    <property type="match status" value="1"/>
</dbReference>
<proteinExistence type="predicted"/>
<dbReference type="InterPro" id="IPR047142">
    <property type="entry name" value="OryJ/VirC-like"/>
</dbReference>
<dbReference type="InterPro" id="IPR014710">
    <property type="entry name" value="RmlC-like_jellyroll"/>
</dbReference>
<evidence type="ECO:0000259" key="1">
    <source>
        <dbReference type="Pfam" id="PF07883"/>
    </source>
</evidence>
<dbReference type="InterPro" id="IPR013096">
    <property type="entry name" value="Cupin_2"/>
</dbReference>
<keyword evidence="3" id="KW-1185">Reference proteome</keyword>
<feature type="domain" description="Cupin type-2" evidence="1">
    <location>
        <begin position="84"/>
        <end position="144"/>
    </location>
</feature>
<evidence type="ECO:0000313" key="3">
    <source>
        <dbReference type="Proteomes" id="UP000292958"/>
    </source>
</evidence>
<evidence type="ECO:0000313" key="2">
    <source>
        <dbReference type="EMBL" id="RZU35264.1"/>
    </source>
</evidence>
<name>A0A4Q7YEU4_9BACT</name>
<protein>
    <submittedName>
        <fullName evidence="2">Cupin domain</fullName>
    </submittedName>
</protein>
<dbReference type="Gene3D" id="2.20.70.150">
    <property type="match status" value="1"/>
</dbReference>
<dbReference type="EMBL" id="SHKW01000003">
    <property type="protein sequence ID" value="RZU35264.1"/>
    <property type="molecule type" value="Genomic_DNA"/>
</dbReference>